<name>A0A1I0YFQ3_9BACI</name>
<evidence type="ECO:0000313" key="7">
    <source>
        <dbReference type="EMBL" id="SFB12012.1"/>
    </source>
</evidence>
<organism evidence="7 8">
    <name type="scientific">Lentibacillus halodurans</name>
    <dbReference type="NCBI Taxonomy" id="237679"/>
    <lineage>
        <taxon>Bacteria</taxon>
        <taxon>Bacillati</taxon>
        <taxon>Bacillota</taxon>
        <taxon>Bacilli</taxon>
        <taxon>Bacillales</taxon>
        <taxon>Bacillaceae</taxon>
        <taxon>Lentibacillus</taxon>
    </lineage>
</organism>
<dbReference type="GO" id="GO:0005737">
    <property type="term" value="C:cytoplasm"/>
    <property type="evidence" value="ECO:0007669"/>
    <property type="project" value="TreeGrafter"/>
</dbReference>
<feature type="domain" description="FAD dependent oxidoreductase" evidence="6">
    <location>
        <begin position="3"/>
        <end position="389"/>
    </location>
</feature>
<dbReference type="AlphaFoldDB" id="A0A1I0YFQ3"/>
<keyword evidence="8" id="KW-1185">Reference proteome</keyword>
<reference evidence="7 8" key="1">
    <citation type="submission" date="2016-10" db="EMBL/GenBank/DDBJ databases">
        <authorList>
            <person name="de Groot N.N."/>
        </authorList>
    </citation>
    <scope>NUCLEOTIDE SEQUENCE [LARGE SCALE GENOMIC DNA]</scope>
    <source>
        <strain evidence="7 8">CGMCC 1.3702</strain>
    </source>
</reference>
<keyword evidence="3" id="KW-0274">FAD</keyword>
<evidence type="ECO:0000256" key="5">
    <source>
        <dbReference type="ARBA" id="ARBA00037941"/>
    </source>
</evidence>
<dbReference type="STRING" id="237679.SAMN04488072_107139"/>
<gene>
    <name evidence="7" type="ORF">SAMN04488072_107139</name>
</gene>
<dbReference type="GO" id="GO:0047545">
    <property type="term" value="F:(S)-2-hydroxyglutarate dehydrogenase activity"/>
    <property type="evidence" value="ECO:0007669"/>
    <property type="project" value="TreeGrafter"/>
</dbReference>
<keyword evidence="4" id="KW-0560">Oxidoreductase</keyword>
<evidence type="ECO:0000256" key="4">
    <source>
        <dbReference type="ARBA" id="ARBA00023002"/>
    </source>
</evidence>
<accession>A0A1I0YFQ3</accession>
<dbReference type="PANTHER" id="PTHR43104">
    <property type="entry name" value="L-2-HYDROXYGLUTARATE DEHYDROGENASE, MITOCHONDRIAL"/>
    <property type="match status" value="1"/>
</dbReference>
<evidence type="ECO:0000256" key="3">
    <source>
        <dbReference type="ARBA" id="ARBA00022827"/>
    </source>
</evidence>
<keyword evidence="2" id="KW-0285">Flavoprotein</keyword>
<dbReference type="RefSeq" id="WP_090237452.1">
    <property type="nucleotide sequence ID" value="NZ_FOJW01000007.1"/>
</dbReference>
<dbReference type="Proteomes" id="UP000198642">
    <property type="component" value="Unassembled WGS sequence"/>
</dbReference>
<dbReference type="Gene3D" id="3.30.9.10">
    <property type="entry name" value="D-Amino Acid Oxidase, subunit A, domain 2"/>
    <property type="match status" value="1"/>
</dbReference>
<dbReference type="PANTHER" id="PTHR43104:SF2">
    <property type="entry name" value="L-2-HYDROXYGLUTARATE DEHYDROGENASE, MITOCHONDRIAL"/>
    <property type="match status" value="1"/>
</dbReference>
<dbReference type="NCBIfam" id="NF008726">
    <property type="entry name" value="PRK11728.1"/>
    <property type="match status" value="1"/>
</dbReference>
<sequence>MYDCIIIGGGIVGLATALALKRHNPQASLAVLEKEDKWASHQTGRNSGVLHSGVYYNPGSLKAKLAVKGRASMVRFCKEYGIEHEVCGKVIVATDEKELPAMEGLYQKGIKNGLELSKLSKEEVFEREPHVNTVGGLFIPDTGIVNYRQVSERIVQLLESQGANLFLGTKALQINETSEEAIIDTNKGDFRAKQLINCAGLYSDEVVKRSGVMTDLQIIPFKGEYYDLVESKKHLVKNLIYPVPDPKYPFLGVHLTRQISGEVHAGPNAVLSLKKEGYQKYELSCREAAAIFSNPGFWRFAVQNIQTGLMEMARSINKDLFVKSLQRLIPEIVEDDVIPGESGIRAQALLKDGRLVDDFFVINGKRSIHVCNAPSPAATASLVIGEMIAGNVQ</sequence>
<dbReference type="SUPFAM" id="SSF51905">
    <property type="entry name" value="FAD/NAD(P)-binding domain"/>
    <property type="match status" value="1"/>
</dbReference>
<dbReference type="InterPro" id="IPR006076">
    <property type="entry name" value="FAD-dep_OxRdtase"/>
</dbReference>
<comment type="cofactor">
    <cofactor evidence="1">
        <name>FAD</name>
        <dbReference type="ChEBI" id="CHEBI:57692"/>
    </cofactor>
</comment>
<dbReference type="InterPro" id="IPR036188">
    <property type="entry name" value="FAD/NAD-bd_sf"/>
</dbReference>
<dbReference type="Gene3D" id="3.50.50.60">
    <property type="entry name" value="FAD/NAD(P)-binding domain"/>
    <property type="match status" value="1"/>
</dbReference>
<evidence type="ECO:0000256" key="1">
    <source>
        <dbReference type="ARBA" id="ARBA00001974"/>
    </source>
</evidence>
<proteinExistence type="inferred from homology"/>
<evidence type="ECO:0000313" key="8">
    <source>
        <dbReference type="Proteomes" id="UP000198642"/>
    </source>
</evidence>
<dbReference type="OrthoDB" id="9801699at2"/>
<evidence type="ECO:0000259" key="6">
    <source>
        <dbReference type="Pfam" id="PF01266"/>
    </source>
</evidence>
<protein>
    <submittedName>
        <fullName evidence="7">L-2-hydroxyglutarate oxidase</fullName>
    </submittedName>
</protein>
<dbReference type="EMBL" id="FOJW01000007">
    <property type="protein sequence ID" value="SFB12012.1"/>
    <property type="molecule type" value="Genomic_DNA"/>
</dbReference>
<dbReference type="Pfam" id="PF01266">
    <property type="entry name" value="DAO"/>
    <property type="match status" value="1"/>
</dbReference>
<comment type="similarity">
    <text evidence="5">Belongs to the L2HGDH family.</text>
</comment>
<evidence type="ECO:0000256" key="2">
    <source>
        <dbReference type="ARBA" id="ARBA00022630"/>
    </source>
</evidence>